<keyword evidence="1" id="KW-0229">DNA integration</keyword>
<dbReference type="EMBL" id="JACFXV010000058">
    <property type="protein sequence ID" value="MBA5778164.1"/>
    <property type="molecule type" value="Genomic_DNA"/>
</dbReference>
<dbReference type="AlphaFoldDB" id="A0A839AGV4"/>
<dbReference type="Gene3D" id="1.10.443.10">
    <property type="entry name" value="Intergrase catalytic core"/>
    <property type="match status" value="1"/>
</dbReference>
<dbReference type="Pfam" id="PF00589">
    <property type="entry name" value="Phage_integrase"/>
    <property type="match status" value="1"/>
</dbReference>
<name>A0A839AGV4_9HYPH</name>
<comment type="caution">
    <text evidence="4">The sequence shown here is derived from an EMBL/GenBank/DDBJ whole genome shotgun (WGS) entry which is preliminary data.</text>
</comment>
<protein>
    <submittedName>
        <fullName evidence="4">Tyrosine-type recombinase/integrase</fullName>
    </submittedName>
</protein>
<evidence type="ECO:0000256" key="2">
    <source>
        <dbReference type="ARBA" id="ARBA00023172"/>
    </source>
</evidence>
<accession>A0A839AGV4</accession>
<evidence type="ECO:0000259" key="3">
    <source>
        <dbReference type="PROSITE" id="PS51898"/>
    </source>
</evidence>
<dbReference type="InterPro" id="IPR013762">
    <property type="entry name" value="Integrase-like_cat_sf"/>
</dbReference>
<evidence type="ECO:0000313" key="4">
    <source>
        <dbReference type="EMBL" id="MBA5778164.1"/>
    </source>
</evidence>
<keyword evidence="5" id="KW-1185">Reference proteome</keyword>
<dbReference type="GO" id="GO:0006310">
    <property type="term" value="P:DNA recombination"/>
    <property type="evidence" value="ECO:0007669"/>
    <property type="project" value="UniProtKB-KW"/>
</dbReference>
<organism evidence="4 5">
    <name type="scientific">Stappia albiluteola</name>
    <dbReference type="NCBI Taxonomy" id="2758565"/>
    <lineage>
        <taxon>Bacteria</taxon>
        <taxon>Pseudomonadati</taxon>
        <taxon>Pseudomonadota</taxon>
        <taxon>Alphaproteobacteria</taxon>
        <taxon>Hyphomicrobiales</taxon>
        <taxon>Stappiaceae</taxon>
        <taxon>Stappia</taxon>
    </lineage>
</organism>
<feature type="domain" description="Tyr recombinase" evidence="3">
    <location>
        <begin position="164"/>
        <end position="370"/>
    </location>
</feature>
<dbReference type="PANTHER" id="PTHR30349">
    <property type="entry name" value="PHAGE INTEGRASE-RELATED"/>
    <property type="match status" value="1"/>
</dbReference>
<reference evidence="4 5" key="1">
    <citation type="submission" date="2020-07" db="EMBL/GenBank/DDBJ databases">
        <title>Stappia sp., F7233, whole genome shotgun sequencing project.</title>
        <authorList>
            <person name="Jiang S."/>
            <person name="Liu Z.W."/>
            <person name="Du Z.J."/>
        </authorList>
    </citation>
    <scope>NUCLEOTIDE SEQUENCE [LARGE SCALE GENOMIC DNA]</scope>
    <source>
        <strain evidence="4 5">F7233</strain>
    </source>
</reference>
<dbReference type="RefSeq" id="WP_182166161.1">
    <property type="nucleotide sequence ID" value="NZ_JACFXV010000058.1"/>
</dbReference>
<sequence length="372" mass="42610">MPQKRKPPRLWLRTETDSKGRKRQSWIIKDGSRNIRTGCLAEQTEQAEQALHDYLAEKYEAPRGGRASEITVGDVLTVYLDEKSSATARPRETEQAIGRLNEFFGDKPLSDIKGKTCREFAAHRATQAGARRDLEILRAAIRYYHREYGLDVVPALTLPQKSTPRERYLTRSEAARLLLACMGWERVSEDPDARWRRRPYHRGSHLARLVLIGLYTGTRPGAIKALQWMRNTTGGWADMERGVIFRRAEGERVAHNKRKPPVKIARRLLAHMARWKRMDGWEADRTGLRYIVHYYGKPVVKENKAFRSAIAAAGLSDDVTPHILRHTRGTWLAQRNVPSNEAAASLGLTVEEYERTYLHNDPEFQKSAADAY</sequence>
<evidence type="ECO:0000256" key="1">
    <source>
        <dbReference type="ARBA" id="ARBA00022908"/>
    </source>
</evidence>
<dbReference type="PANTHER" id="PTHR30349:SF88">
    <property type="entry name" value="BLL1584 PROTEIN"/>
    <property type="match status" value="1"/>
</dbReference>
<proteinExistence type="predicted"/>
<dbReference type="PROSITE" id="PS51898">
    <property type="entry name" value="TYR_RECOMBINASE"/>
    <property type="match status" value="1"/>
</dbReference>
<dbReference type="InterPro" id="IPR011010">
    <property type="entry name" value="DNA_brk_join_enz"/>
</dbReference>
<dbReference type="GO" id="GO:0003677">
    <property type="term" value="F:DNA binding"/>
    <property type="evidence" value="ECO:0007669"/>
    <property type="project" value="InterPro"/>
</dbReference>
<keyword evidence="2" id="KW-0233">DNA recombination</keyword>
<dbReference type="GO" id="GO:0015074">
    <property type="term" value="P:DNA integration"/>
    <property type="evidence" value="ECO:0007669"/>
    <property type="project" value="UniProtKB-KW"/>
</dbReference>
<dbReference type="InterPro" id="IPR050090">
    <property type="entry name" value="Tyrosine_recombinase_XerCD"/>
</dbReference>
<dbReference type="SUPFAM" id="SSF56349">
    <property type="entry name" value="DNA breaking-rejoining enzymes"/>
    <property type="match status" value="1"/>
</dbReference>
<gene>
    <name evidence="4" type="ORF">H2509_13625</name>
</gene>
<dbReference type="Proteomes" id="UP000541109">
    <property type="component" value="Unassembled WGS sequence"/>
</dbReference>
<evidence type="ECO:0000313" key="5">
    <source>
        <dbReference type="Proteomes" id="UP000541109"/>
    </source>
</evidence>
<dbReference type="InterPro" id="IPR002104">
    <property type="entry name" value="Integrase_catalytic"/>
</dbReference>